<dbReference type="Pfam" id="PF01321">
    <property type="entry name" value="Creatinase_N"/>
    <property type="match status" value="1"/>
</dbReference>
<name>A0ABZ0IKE0_9BACT</name>
<dbReference type="InterPro" id="IPR000587">
    <property type="entry name" value="Creatinase_N"/>
</dbReference>
<gene>
    <name evidence="3" type="ORF">RT717_20675</name>
</gene>
<evidence type="ECO:0000259" key="2">
    <source>
        <dbReference type="Pfam" id="PF01321"/>
    </source>
</evidence>
<dbReference type="Pfam" id="PF00557">
    <property type="entry name" value="Peptidase_M24"/>
    <property type="match status" value="1"/>
</dbReference>
<dbReference type="PANTHER" id="PTHR46112">
    <property type="entry name" value="AMINOPEPTIDASE"/>
    <property type="match status" value="1"/>
</dbReference>
<dbReference type="SUPFAM" id="SSF55920">
    <property type="entry name" value="Creatinase/aminopeptidase"/>
    <property type="match status" value="1"/>
</dbReference>
<keyword evidence="4" id="KW-1185">Reference proteome</keyword>
<dbReference type="Gene3D" id="3.90.230.10">
    <property type="entry name" value="Creatinase/methionine aminopeptidase superfamily"/>
    <property type="match status" value="1"/>
</dbReference>
<reference evidence="3 4" key="1">
    <citation type="journal article" date="2023" name="Microbiol. Resour. Announc.">
        <title>Complete Genome Sequence of Imperialibacter roseus strain P4T.</title>
        <authorList>
            <person name="Tizabi D.R."/>
            <person name="Bachvaroff T."/>
            <person name="Hill R.T."/>
        </authorList>
    </citation>
    <scope>NUCLEOTIDE SEQUENCE [LARGE SCALE GENOMIC DNA]</scope>
    <source>
        <strain evidence="3 4">P4T</strain>
    </source>
</reference>
<dbReference type="EMBL" id="CP136051">
    <property type="protein sequence ID" value="WOK05492.1"/>
    <property type="molecule type" value="Genomic_DNA"/>
</dbReference>
<dbReference type="InterPro" id="IPR036005">
    <property type="entry name" value="Creatinase/aminopeptidase-like"/>
</dbReference>
<protein>
    <submittedName>
        <fullName evidence="3">Xaa-Pro peptidase family protein</fullName>
    </submittedName>
</protein>
<sequence length="425" mass="46994">MNRRKFFDQSIKATGAVAAVGLTACATEDKPKETVAEAGPFDHLKSMVDDMKPISNEERKQRIEKAQRLMVENKIDALYLESGSTMVYFTGIKWGRSERMMAAIIPAKGELAYVCPAFEEERLKERILFGNDLRVWQEHESPYKLVGSILKDNGISTGKIGVEESVRFFLFDGLRKELPQIQFVDAFPVAAGCRMIKSPTELALMKRANEITIEAYRAAIAVMKDGMSQYEFSGNISAAFKKLGVTGGASVMFGEWAAYPHGSQTAQSMKEGDIVLMDGGCNLHDYSSDITRTTIFGKPTQRQTDIWNKVKESQTAAMAAVKPGATCGSIDDVGRKVIEDAGFGPGYKNFFHRLGHGIGMDGHEWPYLVKGNELKLQPGMCFSDEPGIYIYGEIGVRLEDCFYVTEDGGQLFTPQSISIEEPFGV</sequence>
<accession>A0ABZ0IKE0</accession>
<dbReference type="InterPro" id="IPR000994">
    <property type="entry name" value="Pept_M24"/>
</dbReference>
<dbReference type="InterPro" id="IPR029149">
    <property type="entry name" value="Creatin/AminoP/Spt16_N"/>
</dbReference>
<dbReference type="Gene3D" id="3.40.350.10">
    <property type="entry name" value="Creatinase/prolidase N-terminal domain"/>
    <property type="match status" value="1"/>
</dbReference>
<proteinExistence type="predicted"/>
<feature type="domain" description="Creatinase N-terminal" evidence="2">
    <location>
        <begin position="62"/>
        <end position="196"/>
    </location>
</feature>
<evidence type="ECO:0000313" key="4">
    <source>
        <dbReference type="Proteomes" id="UP001302349"/>
    </source>
</evidence>
<feature type="domain" description="Peptidase M24" evidence="1">
    <location>
        <begin position="204"/>
        <end position="406"/>
    </location>
</feature>
<dbReference type="RefSeq" id="WP_317488253.1">
    <property type="nucleotide sequence ID" value="NZ_CP136051.1"/>
</dbReference>
<dbReference type="Proteomes" id="UP001302349">
    <property type="component" value="Chromosome"/>
</dbReference>
<dbReference type="SUPFAM" id="SSF53092">
    <property type="entry name" value="Creatinase/prolidase N-terminal domain"/>
    <property type="match status" value="1"/>
</dbReference>
<dbReference type="PANTHER" id="PTHR46112:SF3">
    <property type="entry name" value="AMINOPEPTIDASE YPDF"/>
    <property type="match status" value="1"/>
</dbReference>
<evidence type="ECO:0000259" key="1">
    <source>
        <dbReference type="Pfam" id="PF00557"/>
    </source>
</evidence>
<dbReference type="PROSITE" id="PS51257">
    <property type="entry name" value="PROKAR_LIPOPROTEIN"/>
    <property type="match status" value="1"/>
</dbReference>
<organism evidence="3 4">
    <name type="scientific">Imperialibacter roseus</name>
    <dbReference type="NCBI Taxonomy" id="1324217"/>
    <lineage>
        <taxon>Bacteria</taxon>
        <taxon>Pseudomonadati</taxon>
        <taxon>Bacteroidota</taxon>
        <taxon>Cytophagia</taxon>
        <taxon>Cytophagales</taxon>
        <taxon>Flammeovirgaceae</taxon>
        <taxon>Imperialibacter</taxon>
    </lineage>
</organism>
<evidence type="ECO:0000313" key="3">
    <source>
        <dbReference type="EMBL" id="WOK05492.1"/>
    </source>
</evidence>
<dbReference type="InterPro" id="IPR050659">
    <property type="entry name" value="Peptidase_M24B"/>
</dbReference>